<keyword evidence="1" id="KW-0812">Transmembrane</keyword>
<comment type="caution">
    <text evidence="3">The sequence shown here is derived from an EMBL/GenBank/DDBJ whole genome shotgun (WGS) entry which is preliminary data.</text>
</comment>
<evidence type="ECO:0000259" key="2">
    <source>
        <dbReference type="Pfam" id="PF02470"/>
    </source>
</evidence>
<dbReference type="Pfam" id="PF02470">
    <property type="entry name" value="MlaD"/>
    <property type="match status" value="1"/>
</dbReference>
<gene>
    <name evidence="3" type="ORF">GCM10023094_37650</name>
</gene>
<evidence type="ECO:0000313" key="4">
    <source>
        <dbReference type="Proteomes" id="UP001501183"/>
    </source>
</evidence>
<organism evidence="3 4">
    <name type="scientific">Rhodococcus olei</name>
    <dbReference type="NCBI Taxonomy" id="2161675"/>
    <lineage>
        <taxon>Bacteria</taxon>
        <taxon>Bacillati</taxon>
        <taxon>Actinomycetota</taxon>
        <taxon>Actinomycetes</taxon>
        <taxon>Mycobacteriales</taxon>
        <taxon>Nocardiaceae</taxon>
        <taxon>Rhodococcus</taxon>
    </lineage>
</organism>
<dbReference type="InterPro" id="IPR003399">
    <property type="entry name" value="Mce/MlaD"/>
</dbReference>
<dbReference type="Proteomes" id="UP001501183">
    <property type="component" value="Unassembled WGS sequence"/>
</dbReference>
<protein>
    <submittedName>
        <fullName evidence="3">MCE family protein</fullName>
    </submittedName>
</protein>
<reference evidence="4" key="1">
    <citation type="journal article" date="2019" name="Int. J. Syst. Evol. Microbiol.">
        <title>The Global Catalogue of Microorganisms (GCM) 10K type strain sequencing project: providing services to taxonomists for standard genome sequencing and annotation.</title>
        <authorList>
            <consortium name="The Broad Institute Genomics Platform"/>
            <consortium name="The Broad Institute Genome Sequencing Center for Infectious Disease"/>
            <person name="Wu L."/>
            <person name="Ma J."/>
        </authorList>
    </citation>
    <scope>NUCLEOTIDE SEQUENCE [LARGE SCALE GENOMIC DNA]</scope>
    <source>
        <strain evidence="4">JCM 32206</strain>
    </source>
</reference>
<sequence length="339" mass="36287">MQRAVKTRAPRGRFGRRLSWFDNDVRIGAAVAVVVVLALAATAILYLHPPGRTKVSFETTDVSAISVGQDVRVAGISVGSVSDMTLGTDSVRVTMDIEKDVVVGPDSHIDVRMLTPVGGYAITIVPVGDVSVGNQPLPVGQVTVPYSIGDVLQAAPKVTDNVDAGSIDANLAQVADALRSNPGSIGSVISGMSSIARVMDRQREQVRTITDLASEYLNTFDTDRDMIFEVIRKMDVVLSTYNTNHAGFNEAYRLLGNILMTVAPYEQYYLDHSDDLAGRIEQVRATIEDFNATMGPSIDALSSARDQLAKWLTPEGIVTIGGGTLMASDICMPVPGRSC</sequence>
<keyword evidence="1" id="KW-0472">Membrane</keyword>
<dbReference type="PANTHER" id="PTHR33371:SF18">
    <property type="entry name" value="MCE-FAMILY PROTEIN MCE3C"/>
    <property type="match status" value="1"/>
</dbReference>
<name>A0ABP8PDL5_9NOCA</name>
<feature type="domain" description="Mce/MlaD" evidence="2">
    <location>
        <begin position="54"/>
        <end position="126"/>
    </location>
</feature>
<evidence type="ECO:0000313" key="3">
    <source>
        <dbReference type="EMBL" id="GAA4484446.1"/>
    </source>
</evidence>
<feature type="transmembrane region" description="Helical" evidence="1">
    <location>
        <begin position="27"/>
        <end position="47"/>
    </location>
</feature>
<dbReference type="EMBL" id="BAABFB010000059">
    <property type="protein sequence ID" value="GAA4484446.1"/>
    <property type="molecule type" value="Genomic_DNA"/>
</dbReference>
<dbReference type="InterPro" id="IPR052336">
    <property type="entry name" value="MlaD_Phospholipid_Transporter"/>
</dbReference>
<proteinExistence type="predicted"/>
<accession>A0ABP8PDL5</accession>
<dbReference type="RefSeq" id="WP_345348457.1">
    <property type="nucleotide sequence ID" value="NZ_BAABFB010000059.1"/>
</dbReference>
<evidence type="ECO:0000256" key="1">
    <source>
        <dbReference type="SAM" id="Phobius"/>
    </source>
</evidence>
<keyword evidence="4" id="KW-1185">Reference proteome</keyword>
<dbReference type="PANTHER" id="PTHR33371">
    <property type="entry name" value="INTERMEMBRANE PHOSPHOLIPID TRANSPORT SYSTEM BINDING PROTEIN MLAD-RELATED"/>
    <property type="match status" value="1"/>
</dbReference>
<keyword evidence="1" id="KW-1133">Transmembrane helix</keyword>